<dbReference type="AlphaFoldDB" id="A0A5C3M217"/>
<dbReference type="Gene3D" id="3.50.50.60">
    <property type="entry name" value="FAD/NAD(P)-binding domain"/>
    <property type="match status" value="1"/>
</dbReference>
<feature type="domain" description="Amine oxidase" evidence="12">
    <location>
        <begin position="13"/>
        <end position="347"/>
    </location>
</feature>
<comment type="subcellular location">
    <subcellularLocation>
        <location evidence="11">Mitochondrion inner membrane</location>
    </subcellularLocation>
</comment>
<dbReference type="SUPFAM" id="SSF54373">
    <property type="entry name" value="FAD-linked reductases, C-terminal domain"/>
    <property type="match status" value="1"/>
</dbReference>
<dbReference type="InterPro" id="IPR050464">
    <property type="entry name" value="Zeta_carotene_desat/Oxidored"/>
</dbReference>
<comment type="similarity">
    <text evidence="3 11">Belongs to the protoporphyrinogen/coproporphyrinogen oxidase family. Protoporphyrinogen oxidase subfamily.</text>
</comment>
<dbReference type="InterPro" id="IPR004572">
    <property type="entry name" value="Protoporphyrinogen_oxidase"/>
</dbReference>
<evidence type="ECO:0000256" key="9">
    <source>
        <dbReference type="ARBA" id="ARBA00023244"/>
    </source>
</evidence>
<evidence type="ECO:0000256" key="2">
    <source>
        <dbReference type="ARBA" id="ARBA00005073"/>
    </source>
</evidence>
<gene>
    <name evidence="13" type="ORF">BDQ12DRAFT_124232</name>
</gene>
<keyword evidence="9 11" id="KW-0627">Porphyrin biosynthesis</keyword>
<evidence type="ECO:0000313" key="13">
    <source>
        <dbReference type="EMBL" id="TFK38188.1"/>
    </source>
</evidence>
<evidence type="ECO:0000256" key="1">
    <source>
        <dbReference type="ARBA" id="ARBA00002600"/>
    </source>
</evidence>
<dbReference type="EC" id="1.3.3.4" evidence="4 11"/>
<comment type="pathway">
    <text evidence="2 11">Porphyrin-containing compound metabolism; protoporphyrin-IX biosynthesis; protoporphyrin-IX from protoporphyrinogen-IX: step 1/1.</text>
</comment>
<keyword evidence="8 11" id="KW-0350">Heme biosynthesis</keyword>
<keyword evidence="5 11" id="KW-0285">Flavoprotein</keyword>
<comment type="function">
    <text evidence="1 11">Catalyzes the 6-electron oxidation of protoporphyrinogen-IX to form protoporphyrin-IX.</text>
</comment>
<dbReference type="InterPro" id="IPR036188">
    <property type="entry name" value="FAD/NAD-bd_sf"/>
</dbReference>
<protein>
    <recommendedName>
        <fullName evidence="4 11">Protoporphyrinogen oxidase</fullName>
        <ecNumber evidence="4 11">1.3.3.4</ecNumber>
    </recommendedName>
</protein>
<evidence type="ECO:0000256" key="6">
    <source>
        <dbReference type="ARBA" id="ARBA00022827"/>
    </source>
</evidence>
<dbReference type="NCBIfam" id="TIGR00562">
    <property type="entry name" value="proto_IX_ox"/>
    <property type="match status" value="1"/>
</dbReference>
<accession>A0A5C3M217</accession>
<evidence type="ECO:0000256" key="5">
    <source>
        <dbReference type="ARBA" id="ARBA00022630"/>
    </source>
</evidence>
<evidence type="ECO:0000256" key="11">
    <source>
        <dbReference type="RuleBase" id="RU367069"/>
    </source>
</evidence>
<keyword evidence="6 11" id="KW-0274">FAD</keyword>
<dbReference type="PANTHER" id="PTHR42923:SF3">
    <property type="entry name" value="PROTOPORPHYRINOGEN OXIDASE"/>
    <property type="match status" value="1"/>
</dbReference>
<dbReference type="InterPro" id="IPR002937">
    <property type="entry name" value="Amino_oxidase"/>
</dbReference>
<evidence type="ECO:0000313" key="14">
    <source>
        <dbReference type="Proteomes" id="UP000308652"/>
    </source>
</evidence>
<dbReference type="GO" id="GO:0006782">
    <property type="term" value="P:protoporphyrinogen IX biosynthetic process"/>
    <property type="evidence" value="ECO:0007669"/>
    <property type="project" value="UniProtKB-UniRule"/>
</dbReference>
<dbReference type="OrthoDB" id="438553at2759"/>
<dbReference type="EMBL" id="ML213604">
    <property type="protein sequence ID" value="TFK38188.1"/>
    <property type="molecule type" value="Genomic_DNA"/>
</dbReference>
<dbReference type="PANTHER" id="PTHR42923">
    <property type="entry name" value="PROTOPORPHYRINOGEN OXIDASE"/>
    <property type="match status" value="1"/>
</dbReference>
<evidence type="ECO:0000256" key="10">
    <source>
        <dbReference type="ARBA" id="ARBA00047554"/>
    </source>
</evidence>
<dbReference type="SUPFAM" id="SSF51905">
    <property type="entry name" value="FAD/NAD(P)-binding domain"/>
    <property type="match status" value="1"/>
</dbReference>
<sequence length="526" mass="56811">MAPGHVAILGGGLTGLSSALHLSRRFPGSRITLLEKQTILGGWVRSERVQIHQSDASVVLEAGPRTLRPNAKSILELINILNLQDSVITVSKTSPAAKARFLYVPKDSAAIPKIEGLQQLPSSILSLLSSPFRSIMLPAIMRELIKRSNRPKATDESVDSFLARRFGESFARTFGSALVHGIYAADSRKLSVRAAFPTLWQVEDRGGGSLIRGLIVPQRINAKQRTADNGNYDLGNTLEMMQDASVYSFRDGMETLTCAMENYLKAQSNVHILPGTGISRLVHKNNKSIELLTTSGEILSPTHVVSALPLHALHSIISDSNSLNLPHLTANPTSTVHVVNFVFPCAPAQIHPAGFGYLIPRPIAGYPSSSTPSSPGILGTVFDSCSLYAQDTPSVPDYFNNGRLTKLTLMTGGPYPTPSLPPHLSSPETDGSIPDVVRRLLRNLELHLGKKLPDPVYWRVRKNEACIPTLLPGHVDRMEEMKKILLGSGDGRSGWDGRLEIVGAGVGGVSVGDCVEAGKHVGKHWV</sequence>
<proteinExistence type="inferred from homology"/>
<dbReference type="GO" id="GO:0004729">
    <property type="term" value="F:oxygen-dependent protoporphyrinogen oxidase activity"/>
    <property type="evidence" value="ECO:0007669"/>
    <property type="project" value="UniProtKB-UniRule"/>
</dbReference>
<organism evidence="13 14">
    <name type="scientific">Crucibulum laeve</name>
    <dbReference type="NCBI Taxonomy" id="68775"/>
    <lineage>
        <taxon>Eukaryota</taxon>
        <taxon>Fungi</taxon>
        <taxon>Dikarya</taxon>
        <taxon>Basidiomycota</taxon>
        <taxon>Agaricomycotina</taxon>
        <taxon>Agaricomycetes</taxon>
        <taxon>Agaricomycetidae</taxon>
        <taxon>Agaricales</taxon>
        <taxon>Agaricineae</taxon>
        <taxon>Nidulariaceae</taxon>
        <taxon>Crucibulum</taxon>
    </lineage>
</organism>
<dbReference type="Pfam" id="PF01593">
    <property type="entry name" value="Amino_oxidase"/>
    <property type="match status" value="1"/>
</dbReference>
<dbReference type="UniPathway" id="UPA00251">
    <property type="reaction ID" value="UER00324"/>
</dbReference>
<dbReference type="STRING" id="68775.A0A5C3M217"/>
<evidence type="ECO:0000256" key="4">
    <source>
        <dbReference type="ARBA" id="ARBA00012867"/>
    </source>
</evidence>
<evidence type="ECO:0000256" key="3">
    <source>
        <dbReference type="ARBA" id="ARBA00010551"/>
    </source>
</evidence>
<reference evidence="13 14" key="1">
    <citation type="journal article" date="2019" name="Nat. Ecol. Evol.">
        <title>Megaphylogeny resolves global patterns of mushroom evolution.</title>
        <authorList>
            <person name="Varga T."/>
            <person name="Krizsan K."/>
            <person name="Foldi C."/>
            <person name="Dima B."/>
            <person name="Sanchez-Garcia M."/>
            <person name="Sanchez-Ramirez S."/>
            <person name="Szollosi G.J."/>
            <person name="Szarkandi J.G."/>
            <person name="Papp V."/>
            <person name="Albert L."/>
            <person name="Andreopoulos W."/>
            <person name="Angelini C."/>
            <person name="Antonin V."/>
            <person name="Barry K.W."/>
            <person name="Bougher N.L."/>
            <person name="Buchanan P."/>
            <person name="Buyck B."/>
            <person name="Bense V."/>
            <person name="Catcheside P."/>
            <person name="Chovatia M."/>
            <person name="Cooper J."/>
            <person name="Damon W."/>
            <person name="Desjardin D."/>
            <person name="Finy P."/>
            <person name="Geml J."/>
            <person name="Haridas S."/>
            <person name="Hughes K."/>
            <person name="Justo A."/>
            <person name="Karasinski D."/>
            <person name="Kautmanova I."/>
            <person name="Kiss B."/>
            <person name="Kocsube S."/>
            <person name="Kotiranta H."/>
            <person name="LaButti K.M."/>
            <person name="Lechner B.E."/>
            <person name="Liimatainen K."/>
            <person name="Lipzen A."/>
            <person name="Lukacs Z."/>
            <person name="Mihaltcheva S."/>
            <person name="Morgado L.N."/>
            <person name="Niskanen T."/>
            <person name="Noordeloos M.E."/>
            <person name="Ohm R.A."/>
            <person name="Ortiz-Santana B."/>
            <person name="Ovrebo C."/>
            <person name="Racz N."/>
            <person name="Riley R."/>
            <person name="Savchenko A."/>
            <person name="Shiryaev A."/>
            <person name="Soop K."/>
            <person name="Spirin V."/>
            <person name="Szebenyi C."/>
            <person name="Tomsovsky M."/>
            <person name="Tulloss R.E."/>
            <person name="Uehling J."/>
            <person name="Grigoriev I.V."/>
            <person name="Vagvolgyi C."/>
            <person name="Papp T."/>
            <person name="Martin F.M."/>
            <person name="Miettinen O."/>
            <person name="Hibbett D.S."/>
            <person name="Nagy L.G."/>
        </authorList>
    </citation>
    <scope>NUCLEOTIDE SEQUENCE [LARGE SCALE GENOMIC DNA]</scope>
    <source>
        <strain evidence="13 14">CBS 166.37</strain>
    </source>
</reference>
<comment type="cofactor">
    <cofactor evidence="11">
        <name>FAD</name>
        <dbReference type="ChEBI" id="CHEBI:57692"/>
    </cofactor>
    <text evidence="11">Binds 1 FAD per subunit.</text>
</comment>
<name>A0A5C3M217_9AGAR</name>
<evidence type="ECO:0000256" key="8">
    <source>
        <dbReference type="ARBA" id="ARBA00023133"/>
    </source>
</evidence>
<dbReference type="GO" id="GO:0005743">
    <property type="term" value="C:mitochondrial inner membrane"/>
    <property type="evidence" value="ECO:0007669"/>
    <property type="project" value="UniProtKB-SubCell"/>
</dbReference>
<keyword evidence="14" id="KW-1185">Reference proteome</keyword>
<comment type="catalytic activity">
    <reaction evidence="10 11">
        <text>protoporphyrinogen IX + 3 O2 = protoporphyrin IX + 3 H2O2</text>
        <dbReference type="Rhea" id="RHEA:25576"/>
        <dbReference type="ChEBI" id="CHEBI:15379"/>
        <dbReference type="ChEBI" id="CHEBI:16240"/>
        <dbReference type="ChEBI" id="CHEBI:57306"/>
        <dbReference type="ChEBI" id="CHEBI:57307"/>
        <dbReference type="EC" id="1.3.3.4"/>
    </reaction>
</comment>
<evidence type="ECO:0000259" key="12">
    <source>
        <dbReference type="Pfam" id="PF01593"/>
    </source>
</evidence>
<keyword evidence="7 11" id="KW-0560">Oxidoreductase</keyword>
<dbReference type="Proteomes" id="UP000308652">
    <property type="component" value="Unassembled WGS sequence"/>
</dbReference>
<evidence type="ECO:0000256" key="7">
    <source>
        <dbReference type="ARBA" id="ARBA00023002"/>
    </source>
</evidence>